<dbReference type="InterPro" id="IPR029045">
    <property type="entry name" value="ClpP/crotonase-like_dom_sf"/>
</dbReference>
<dbReference type="Pfam" id="PF00574">
    <property type="entry name" value="CLP_protease"/>
    <property type="match status" value="1"/>
</dbReference>
<keyword evidence="5" id="KW-0645">Protease</keyword>
<dbReference type="GO" id="GO:0009368">
    <property type="term" value="C:endopeptidase Clp complex"/>
    <property type="evidence" value="ECO:0007669"/>
    <property type="project" value="TreeGrafter"/>
</dbReference>
<dbReference type="PRINTS" id="PR00127">
    <property type="entry name" value="CLPPROTEASEP"/>
</dbReference>
<dbReference type="EMBL" id="BK032723">
    <property type="protein sequence ID" value="DAF56867.1"/>
    <property type="molecule type" value="Genomic_DNA"/>
</dbReference>
<sequence length="217" mass="23952">MKECWISGDIVTADYEWYYDFFGMKCTTPEHLKMDFTGAEADEEIVVHVNSGGGMVTAGMEIYSMIAQRKNVTVMIDGIAASAAGVLTQGADKVLIAPVGAIMIHNVSANVNGDYHEMERTAEELQELNRAMAGAYAQKSGRPMDEILELMDKETWLSAEKAISYGFADAIIEPQKAEVTNATGLSLTPEMMAQARAEKDKKEKRMKEIQNMLDFYG</sequence>
<evidence type="ECO:0000256" key="4">
    <source>
        <dbReference type="SAM" id="Coils"/>
    </source>
</evidence>
<dbReference type="NCBIfam" id="NF045542">
    <property type="entry name" value="Clp_rel_HeadMat"/>
    <property type="match status" value="1"/>
</dbReference>
<comment type="similarity">
    <text evidence="1">Belongs to the peptidase S14 family.</text>
</comment>
<keyword evidence="4" id="KW-0175">Coiled coil</keyword>
<dbReference type="SUPFAM" id="SSF52096">
    <property type="entry name" value="ClpP/crotonase"/>
    <property type="match status" value="1"/>
</dbReference>
<evidence type="ECO:0000256" key="3">
    <source>
        <dbReference type="ARBA" id="ARBA00022801"/>
    </source>
</evidence>
<keyword evidence="2" id="KW-0963">Cytoplasm</keyword>
<evidence type="ECO:0000313" key="5">
    <source>
        <dbReference type="EMBL" id="DAF56867.1"/>
    </source>
</evidence>
<dbReference type="InterPro" id="IPR023562">
    <property type="entry name" value="ClpP/TepA"/>
</dbReference>
<dbReference type="InterPro" id="IPR001907">
    <property type="entry name" value="ClpP"/>
</dbReference>
<feature type="coiled-coil region" evidence="4">
    <location>
        <begin position="108"/>
        <end position="138"/>
    </location>
</feature>
<evidence type="ECO:0000256" key="2">
    <source>
        <dbReference type="ARBA" id="ARBA00022490"/>
    </source>
</evidence>
<dbReference type="GO" id="GO:0004176">
    <property type="term" value="F:ATP-dependent peptidase activity"/>
    <property type="evidence" value="ECO:0007669"/>
    <property type="project" value="InterPro"/>
</dbReference>
<reference evidence="5" key="1">
    <citation type="journal article" date="2021" name="Proc. Natl. Acad. Sci. U.S.A.">
        <title>A Catalog of Tens of Thousands of Viruses from Human Metagenomes Reveals Hidden Associations with Chronic Diseases.</title>
        <authorList>
            <person name="Tisza M.J."/>
            <person name="Buck C.B."/>
        </authorList>
    </citation>
    <scope>NUCLEOTIDE SEQUENCE</scope>
    <source>
        <strain evidence="5">CteEJ17</strain>
    </source>
</reference>
<organism evidence="5">
    <name type="scientific">Siphoviridae sp. cteEJ17</name>
    <dbReference type="NCBI Taxonomy" id="2827904"/>
    <lineage>
        <taxon>Viruses</taxon>
        <taxon>Duplodnaviria</taxon>
        <taxon>Heunggongvirae</taxon>
        <taxon>Uroviricota</taxon>
        <taxon>Caudoviricetes</taxon>
    </lineage>
</organism>
<accession>A0A8S5T1G1</accession>
<dbReference type="GO" id="GO:0051117">
    <property type="term" value="F:ATPase binding"/>
    <property type="evidence" value="ECO:0007669"/>
    <property type="project" value="TreeGrafter"/>
</dbReference>
<evidence type="ECO:0000256" key="1">
    <source>
        <dbReference type="ARBA" id="ARBA00007039"/>
    </source>
</evidence>
<dbReference type="GO" id="GO:0006515">
    <property type="term" value="P:protein quality control for misfolded or incompletely synthesized proteins"/>
    <property type="evidence" value="ECO:0007669"/>
    <property type="project" value="TreeGrafter"/>
</dbReference>
<dbReference type="Gene3D" id="3.90.226.10">
    <property type="entry name" value="2-enoyl-CoA Hydratase, Chain A, domain 1"/>
    <property type="match status" value="1"/>
</dbReference>
<protein>
    <submittedName>
        <fullName evidence="5">ATP dependent Clp protease</fullName>
    </submittedName>
</protein>
<dbReference type="GO" id="GO:0004252">
    <property type="term" value="F:serine-type endopeptidase activity"/>
    <property type="evidence" value="ECO:0007669"/>
    <property type="project" value="InterPro"/>
</dbReference>
<name>A0A8S5T1G1_9CAUD</name>
<dbReference type="CDD" id="cd07016">
    <property type="entry name" value="S14_ClpP_1"/>
    <property type="match status" value="1"/>
</dbReference>
<proteinExistence type="inferred from homology"/>
<dbReference type="PANTHER" id="PTHR10381:SF70">
    <property type="entry name" value="ATP-DEPENDENT CLP PROTEASE PROTEOLYTIC SUBUNIT"/>
    <property type="match status" value="1"/>
</dbReference>
<keyword evidence="3" id="KW-0378">Hydrolase</keyword>
<dbReference type="PANTHER" id="PTHR10381">
    <property type="entry name" value="ATP-DEPENDENT CLP PROTEASE PROTEOLYTIC SUBUNIT"/>
    <property type="match status" value="1"/>
</dbReference>